<comment type="caution">
    <text evidence="3">The sequence shown here is derived from an EMBL/GenBank/DDBJ whole genome shotgun (WGS) entry which is preliminary data.</text>
</comment>
<evidence type="ECO:0000256" key="1">
    <source>
        <dbReference type="SAM" id="MobiDB-lite"/>
    </source>
</evidence>
<reference evidence="3 4" key="1">
    <citation type="submission" date="2019-12" db="EMBL/GenBank/DDBJ databases">
        <title>Chromosome-level assembly of the Caenorhabditis remanei genome.</title>
        <authorList>
            <person name="Teterina A.A."/>
            <person name="Willis J.H."/>
            <person name="Phillips P.C."/>
        </authorList>
    </citation>
    <scope>NUCLEOTIDE SEQUENCE [LARGE SCALE GENOMIC DNA]</scope>
    <source>
        <strain evidence="3 4">PX506</strain>
        <tissue evidence="3">Whole organism</tissue>
    </source>
</reference>
<gene>
    <name evidence="3" type="ORF">GCK72_015308</name>
</gene>
<dbReference type="InterPro" id="IPR002219">
    <property type="entry name" value="PKC_DAG/PE"/>
</dbReference>
<evidence type="ECO:0000259" key="2">
    <source>
        <dbReference type="PROSITE" id="PS50081"/>
    </source>
</evidence>
<name>A0A6A5GTQ5_CAERE</name>
<feature type="compositionally biased region" description="Basic and acidic residues" evidence="1">
    <location>
        <begin position="130"/>
        <end position="141"/>
    </location>
</feature>
<accession>A0A6A5GTQ5</accession>
<dbReference type="CTD" id="78776009"/>
<feature type="region of interest" description="Disordered" evidence="1">
    <location>
        <begin position="130"/>
        <end position="156"/>
    </location>
</feature>
<dbReference type="SUPFAM" id="SSF57903">
    <property type="entry name" value="FYVE/PHD zinc finger"/>
    <property type="match status" value="1"/>
</dbReference>
<dbReference type="EMBL" id="WUAV01000004">
    <property type="protein sequence ID" value="KAF1758848.1"/>
    <property type="molecule type" value="Genomic_DNA"/>
</dbReference>
<dbReference type="PROSITE" id="PS50081">
    <property type="entry name" value="ZF_DAG_PE_2"/>
    <property type="match status" value="1"/>
</dbReference>
<dbReference type="KEGG" id="crq:GCK72_015308"/>
<dbReference type="AlphaFoldDB" id="A0A6A5GTQ5"/>
<evidence type="ECO:0000313" key="3">
    <source>
        <dbReference type="EMBL" id="KAF1758848.1"/>
    </source>
</evidence>
<proteinExistence type="predicted"/>
<sequence length="344" mass="38718">MLIGVQHLLEYVDRTPFKKSILRLGYSVSKWQIEELKTDSQILSEVRKTRSENDKLYYLTSDDLRNYRESYGTIVGRYDVDDYRSVCTAAQKNESIRFFTESSDEHGEEEAKSASGCFISNSGGFCGDDRSFKDGGGHSEVGDGGPEILASADSGRSDEVEVRDVVDQVDQTSSLGSSAPGSMVLAVISDDCRMKANLIHQVSDKMSASGTADDKKLLDQLYDQSKEVALFFKSKAPQYASKLTPVRGCERTREKTMREKVGFPTRKKRRVNERETVELINLNSDDVTFCCICRKMCPEGDELEINWLGCRICRIWVHESCAEKQSSICNICSTKYSEMESLYN</sequence>
<protein>
    <recommendedName>
        <fullName evidence="2">Phorbol-ester/DAG-type domain-containing protein</fullName>
    </recommendedName>
</protein>
<dbReference type="InterPro" id="IPR011011">
    <property type="entry name" value="Znf_FYVE_PHD"/>
</dbReference>
<dbReference type="RefSeq" id="XP_053585540.1">
    <property type="nucleotide sequence ID" value="XM_053730768.1"/>
</dbReference>
<evidence type="ECO:0000313" key="4">
    <source>
        <dbReference type="Proteomes" id="UP000483820"/>
    </source>
</evidence>
<dbReference type="Proteomes" id="UP000483820">
    <property type="component" value="Chromosome IV"/>
</dbReference>
<organism evidence="3 4">
    <name type="scientific">Caenorhabditis remanei</name>
    <name type="common">Caenorhabditis vulgaris</name>
    <dbReference type="NCBI Taxonomy" id="31234"/>
    <lineage>
        <taxon>Eukaryota</taxon>
        <taxon>Metazoa</taxon>
        <taxon>Ecdysozoa</taxon>
        <taxon>Nematoda</taxon>
        <taxon>Chromadorea</taxon>
        <taxon>Rhabditida</taxon>
        <taxon>Rhabditina</taxon>
        <taxon>Rhabditomorpha</taxon>
        <taxon>Rhabditoidea</taxon>
        <taxon>Rhabditidae</taxon>
        <taxon>Peloderinae</taxon>
        <taxon>Caenorhabditis</taxon>
    </lineage>
</organism>
<feature type="domain" description="Phorbol-ester/DAG-type" evidence="2">
    <location>
        <begin position="274"/>
        <end position="329"/>
    </location>
</feature>
<dbReference type="GeneID" id="78776009"/>